<dbReference type="InterPro" id="IPR048147">
    <property type="entry name" value="CBO0543-like"/>
</dbReference>
<organism evidence="2 3">
    <name type="scientific">Niallia endozanthoxylica</name>
    <dbReference type="NCBI Taxonomy" id="2036016"/>
    <lineage>
        <taxon>Bacteria</taxon>
        <taxon>Bacillati</taxon>
        <taxon>Bacillota</taxon>
        <taxon>Bacilli</taxon>
        <taxon>Bacillales</taxon>
        <taxon>Bacillaceae</taxon>
        <taxon>Niallia</taxon>
    </lineage>
</organism>
<dbReference type="RefSeq" id="WP_150442638.1">
    <property type="nucleotide sequence ID" value="NZ_VYKL01000048.1"/>
</dbReference>
<proteinExistence type="predicted"/>
<keyword evidence="3" id="KW-1185">Reference proteome</keyword>
<keyword evidence="1" id="KW-0472">Membrane</keyword>
<dbReference type="EMBL" id="VYKL01000048">
    <property type="protein sequence ID" value="KAA9013834.1"/>
    <property type="molecule type" value="Genomic_DNA"/>
</dbReference>
<evidence type="ECO:0000313" key="3">
    <source>
        <dbReference type="Proteomes" id="UP000326671"/>
    </source>
</evidence>
<reference evidence="2 3" key="1">
    <citation type="submission" date="2019-09" db="EMBL/GenBank/DDBJ databases">
        <title>Whole genome sequences of isolates from the Mars Exploration Rovers.</title>
        <authorList>
            <person name="Seuylemezian A."/>
            <person name="Vaishampayan P."/>
        </authorList>
    </citation>
    <scope>NUCLEOTIDE SEQUENCE [LARGE SCALE GENOMIC DNA]</scope>
    <source>
        <strain evidence="2 3">MER_TA_151</strain>
    </source>
</reference>
<feature type="transmembrane region" description="Helical" evidence="1">
    <location>
        <begin position="118"/>
        <end position="137"/>
    </location>
</feature>
<feature type="transmembrane region" description="Helical" evidence="1">
    <location>
        <begin position="25"/>
        <end position="43"/>
    </location>
</feature>
<dbReference type="OrthoDB" id="2628935at2"/>
<feature type="transmembrane region" description="Helical" evidence="1">
    <location>
        <begin position="92"/>
        <end position="111"/>
    </location>
</feature>
<keyword evidence="1" id="KW-0812">Transmembrane</keyword>
<evidence type="ECO:0000313" key="2">
    <source>
        <dbReference type="EMBL" id="KAA9013834.1"/>
    </source>
</evidence>
<sequence>MHVTIAILTLMASFRWGNWKNWREHHASMFFIATGGLLYEYIVKENTLWKFHPDFLYGHEMVVIVYALITMPVSIFLFLSHFPERWFQRLKYILLWSGIYISVEWILYVFGRISYQNGWTFWYSFLFDIAMFSVIALHQYKPFRAYILSLFIIIFLISYFDVPFKFINDTR</sequence>
<dbReference type="NCBIfam" id="NF041644">
    <property type="entry name" value="CBO0543_fam"/>
    <property type="match status" value="1"/>
</dbReference>
<evidence type="ECO:0000256" key="1">
    <source>
        <dbReference type="SAM" id="Phobius"/>
    </source>
</evidence>
<comment type="caution">
    <text evidence="2">The sequence shown here is derived from an EMBL/GenBank/DDBJ whole genome shotgun (WGS) entry which is preliminary data.</text>
</comment>
<accession>A0A5J5H2W1</accession>
<feature type="transmembrane region" description="Helical" evidence="1">
    <location>
        <begin position="55"/>
        <end position="80"/>
    </location>
</feature>
<dbReference type="AlphaFoldDB" id="A0A5J5H2W1"/>
<dbReference type="Proteomes" id="UP000326671">
    <property type="component" value="Unassembled WGS sequence"/>
</dbReference>
<keyword evidence="1" id="KW-1133">Transmembrane helix</keyword>
<protein>
    <submittedName>
        <fullName evidence="2">Uncharacterized protein</fullName>
    </submittedName>
</protein>
<feature type="transmembrane region" description="Helical" evidence="1">
    <location>
        <begin position="143"/>
        <end position="162"/>
    </location>
</feature>
<name>A0A5J5H2W1_9BACI</name>
<gene>
    <name evidence="2" type="ORF">F4V44_24535</name>
</gene>